<gene>
    <name evidence="7" type="ORF">PRUPE_4G127800</name>
</gene>
<feature type="transmembrane region" description="Helical" evidence="5">
    <location>
        <begin position="383"/>
        <end position="402"/>
    </location>
</feature>
<evidence type="ECO:0000313" key="7">
    <source>
        <dbReference type="EMBL" id="ONI11820.1"/>
    </source>
</evidence>
<evidence type="ECO:0000313" key="8">
    <source>
        <dbReference type="Proteomes" id="UP000006882"/>
    </source>
</evidence>
<evidence type="ECO:0000256" key="1">
    <source>
        <dbReference type="ARBA" id="ARBA00004141"/>
    </source>
</evidence>
<dbReference type="PROSITE" id="PS50850">
    <property type="entry name" value="MFS"/>
    <property type="match status" value="1"/>
</dbReference>
<dbReference type="EMBL" id="CM007654">
    <property type="protein sequence ID" value="ONI11820.1"/>
    <property type="molecule type" value="Genomic_DNA"/>
</dbReference>
<evidence type="ECO:0000256" key="4">
    <source>
        <dbReference type="ARBA" id="ARBA00023136"/>
    </source>
</evidence>
<dbReference type="Gene3D" id="1.20.1250.20">
    <property type="entry name" value="MFS general substrate transporter like domains"/>
    <property type="match status" value="1"/>
</dbReference>
<name>A0A251PL82_PRUPE</name>
<dbReference type="SUPFAM" id="SSF103473">
    <property type="entry name" value="MFS general substrate transporter"/>
    <property type="match status" value="1"/>
</dbReference>
<sequence>MADPTPLLPHSTSSDPISTPPISLDSVIERVTTNSAWPQLLQAIVVSLSWFFDGQQTFITVYTDAEPTWHCTEYPNTTCRSTSNICDLSTSAWAWDRPSSTTIISDFNIQCASSLISGLPASAFFFGCLLGGFILATLADSSLGRRNLLFLSCFTMCVASLITAFSTNVFVYAGLRFISGFGRASIGACALVLSTEIVSRKWRGRIGIAGFFCFTFGFLSLPGIAYVNRHSSWRTLYMWTSVPGILYCVLVFLFVSESPKWLFTRGRKDEAVATLGRLGHWNHSSLNLYLSSIPLLEESAEVDLFSSVKNLFEKKWAFRRTLALMSVGFGVGMVYYGMPLGVGNLGFNIYLSLTLNAMSEIPSFALTLFFIGKWNRKSSLLTFMMTSGVCSIMCAVVSSKWMQIGLEIVSFFSANTAFSILMIYTLELFPTCVRNSATSMVRQGLVIGAIFSPVLISAGRNYNEFFSYGVFGVVIICCGVFVFPLPETKGVALCDTMDEQERKEVTDQINTSI</sequence>
<dbReference type="OrthoDB" id="5296287at2759"/>
<dbReference type="InterPro" id="IPR036259">
    <property type="entry name" value="MFS_trans_sf"/>
</dbReference>
<feature type="transmembrane region" description="Helical" evidence="5">
    <location>
        <begin position="115"/>
        <end position="136"/>
    </location>
</feature>
<feature type="transmembrane region" description="Helical" evidence="5">
    <location>
        <begin position="236"/>
        <end position="255"/>
    </location>
</feature>
<keyword evidence="8" id="KW-1185">Reference proteome</keyword>
<dbReference type="eggNOG" id="KOG0255">
    <property type="taxonomic scope" value="Eukaryota"/>
</dbReference>
<dbReference type="GO" id="GO:0022857">
    <property type="term" value="F:transmembrane transporter activity"/>
    <property type="evidence" value="ECO:0007669"/>
    <property type="project" value="InterPro"/>
</dbReference>
<dbReference type="PANTHER" id="PTHR24064">
    <property type="entry name" value="SOLUTE CARRIER FAMILY 22 MEMBER"/>
    <property type="match status" value="1"/>
</dbReference>
<feature type="domain" description="Major facilitator superfamily (MFS) profile" evidence="6">
    <location>
        <begin position="42"/>
        <end position="487"/>
    </location>
</feature>
<keyword evidence="4 5" id="KW-0472">Membrane</keyword>
<keyword evidence="2 5" id="KW-0812">Transmembrane</keyword>
<dbReference type="SMR" id="A0A251PL82"/>
<reference evidence="7 8" key="1">
    <citation type="journal article" date="2013" name="Nat. Genet.">
        <title>The high-quality draft genome of peach (Prunus persica) identifies unique patterns of genetic diversity, domestication and genome evolution.</title>
        <authorList>
            <consortium name="International Peach Genome Initiative"/>
            <person name="Verde I."/>
            <person name="Abbott A.G."/>
            <person name="Scalabrin S."/>
            <person name="Jung S."/>
            <person name="Shu S."/>
            <person name="Marroni F."/>
            <person name="Zhebentyayeva T."/>
            <person name="Dettori M.T."/>
            <person name="Grimwood J."/>
            <person name="Cattonaro F."/>
            <person name="Zuccolo A."/>
            <person name="Rossini L."/>
            <person name="Jenkins J."/>
            <person name="Vendramin E."/>
            <person name="Meisel L.A."/>
            <person name="Decroocq V."/>
            <person name="Sosinski B."/>
            <person name="Prochnik S."/>
            <person name="Mitros T."/>
            <person name="Policriti A."/>
            <person name="Cipriani G."/>
            <person name="Dondini L."/>
            <person name="Ficklin S."/>
            <person name="Goodstein D.M."/>
            <person name="Xuan P."/>
            <person name="Del Fabbro C."/>
            <person name="Aramini V."/>
            <person name="Copetti D."/>
            <person name="Gonzalez S."/>
            <person name="Horner D.S."/>
            <person name="Falchi R."/>
            <person name="Lucas S."/>
            <person name="Mica E."/>
            <person name="Maldonado J."/>
            <person name="Lazzari B."/>
            <person name="Bielenberg D."/>
            <person name="Pirona R."/>
            <person name="Miculan M."/>
            <person name="Barakat A."/>
            <person name="Testolin R."/>
            <person name="Stella A."/>
            <person name="Tartarini S."/>
            <person name="Tonutti P."/>
            <person name="Arus P."/>
            <person name="Orellana A."/>
            <person name="Wells C."/>
            <person name="Main D."/>
            <person name="Vizzotto G."/>
            <person name="Silva H."/>
            <person name="Salamini F."/>
            <person name="Schmutz J."/>
            <person name="Morgante M."/>
            <person name="Rokhsar D.S."/>
        </authorList>
    </citation>
    <scope>NUCLEOTIDE SEQUENCE [LARGE SCALE GENOMIC DNA]</scope>
    <source>
        <strain evidence="8">cv. Nemared</strain>
    </source>
</reference>
<evidence type="ECO:0000256" key="5">
    <source>
        <dbReference type="SAM" id="Phobius"/>
    </source>
</evidence>
<evidence type="ECO:0000256" key="2">
    <source>
        <dbReference type="ARBA" id="ARBA00022692"/>
    </source>
</evidence>
<comment type="subcellular location">
    <subcellularLocation>
        <location evidence="1">Membrane</location>
        <topology evidence="1">Multi-pass membrane protein</topology>
    </subcellularLocation>
</comment>
<dbReference type="InterPro" id="IPR020846">
    <property type="entry name" value="MFS_dom"/>
</dbReference>
<proteinExistence type="predicted"/>
<feature type="transmembrane region" description="Helical" evidence="5">
    <location>
        <begin position="148"/>
        <end position="171"/>
    </location>
</feature>
<feature type="transmembrane region" description="Helical" evidence="5">
    <location>
        <begin position="317"/>
        <end position="337"/>
    </location>
</feature>
<evidence type="ECO:0000256" key="3">
    <source>
        <dbReference type="ARBA" id="ARBA00022989"/>
    </source>
</evidence>
<feature type="transmembrane region" description="Helical" evidence="5">
    <location>
        <begin position="177"/>
        <end position="194"/>
    </location>
</feature>
<protein>
    <recommendedName>
        <fullName evidence="6">Major facilitator superfamily (MFS) profile domain-containing protein</fullName>
    </recommendedName>
</protein>
<feature type="transmembrane region" description="Helical" evidence="5">
    <location>
        <begin position="206"/>
        <end position="224"/>
    </location>
</feature>
<dbReference type="STRING" id="3760.A0A251PL82"/>
<dbReference type="InterPro" id="IPR005828">
    <property type="entry name" value="MFS_sugar_transport-like"/>
</dbReference>
<feature type="transmembrane region" description="Helical" evidence="5">
    <location>
        <begin position="441"/>
        <end position="459"/>
    </location>
</feature>
<keyword evidence="3 5" id="KW-1133">Transmembrane helix</keyword>
<dbReference type="Proteomes" id="UP000006882">
    <property type="component" value="Chromosome G4"/>
</dbReference>
<dbReference type="AlphaFoldDB" id="A0A251PL82"/>
<feature type="transmembrane region" description="Helical" evidence="5">
    <location>
        <begin position="408"/>
        <end position="429"/>
    </location>
</feature>
<evidence type="ECO:0000259" key="6">
    <source>
        <dbReference type="PROSITE" id="PS50850"/>
    </source>
</evidence>
<dbReference type="GO" id="GO:0016020">
    <property type="term" value="C:membrane"/>
    <property type="evidence" value="ECO:0007669"/>
    <property type="project" value="UniProtKB-SubCell"/>
</dbReference>
<feature type="transmembrane region" description="Helical" evidence="5">
    <location>
        <begin position="465"/>
        <end position="483"/>
    </location>
</feature>
<dbReference type="Gramene" id="ONI11820">
    <property type="protein sequence ID" value="ONI11820"/>
    <property type="gene ID" value="PRUPE_4G127800"/>
</dbReference>
<dbReference type="Pfam" id="PF00083">
    <property type="entry name" value="Sugar_tr"/>
    <property type="match status" value="1"/>
</dbReference>
<accession>A0A251PL82</accession>
<organism evidence="7 8">
    <name type="scientific">Prunus persica</name>
    <name type="common">Peach</name>
    <name type="synonym">Amygdalus persica</name>
    <dbReference type="NCBI Taxonomy" id="3760"/>
    <lineage>
        <taxon>Eukaryota</taxon>
        <taxon>Viridiplantae</taxon>
        <taxon>Streptophyta</taxon>
        <taxon>Embryophyta</taxon>
        <taxon>Tracheophyta</taxon>
        <taxon>Spermatophyta</taxon>
        <taxon>Magnoliopsida</taxon>
        <taxon>eudicotyledons</taxon>
        <taxon>Gunneridae</taxon>
        <taxon>Pentapetalae</taxon>
        <taxon>rosids</taxon>
        <taxon>fabids</taxon>
        <taxon>Rosales</taxon>
        <taxon>Rosaceae</taxon>
        <taxon>Amygdaloideae</taxon>
        <taxon>Amygdaleae</taxon>
        <taxon>Prunus</taxon>
    </lineage>
</organism>